<dbReference type="EMBL" id="CP116346">
    <property type="protein sequence ID" value="WIT12024.1"/>
    <property type="molecule type" value="Genomic_DNA"/>
</dbReference>
<dbReference type="PROSITE" id="PS50885">
    <property type="entry name" value="HAMP"/>
    <property type="match status" value="1"/>
</dbReference>
<dbReference type="InterPro" id="IPR000160">
    <property type="entry name" value="GGDEF_dom"/>
</dbReference>
<feature type="transmembrane region" description="Helical" evidence="6">
    <location>
        <begin position="256"/>
        <end position="273"/>
    </location>
</feature>
<dbReference type="NCBIfam" id="TIGR00254">
    <property type="entry name" value="GGDEF"/>
    <property type="match status" value="1"/>
</dbReference>
<dbReference type="SUPFAM" id="SSF158472">
    <property type="entry name" value="HAMP domain-like"/>
    <property type="match status" value="1"/>
</dbReference>
<dbReference type="Pfam" id="PF00990">
    <property type="entry name" value="GGDEF"/>
    <property type="match status" value="1"/>
</dbReference>
<dbReference type="Gene3D" id="3.30.70.270">
    <property type="match status" value="1"/>
</dbReference>
<dbReference type="InterPro" id="IPR003660">
    <property type="entry name" value="HAMP_dom"/>
</dbReference>
<dbReference type="AlphaFoldDB" id="A0AA95NDB7"/>
<dbReference type="InterPro" id="IPR043128">
    <property type="entry name" value="Rev_trsase/Diguanyl_cyclase"/>
</dbReference>
<dbReference type="CDD" id="cd12915">
    <property type="entry name" value="PDC2_DGC_like"/>
    <property type="match status" value="1"/>
</dbReference>
<organism evidence="9 10">
    <name type="scientific">Paucibacter sediminis</name>
    <dbReference type="NCBI Taxonomy" id="3019553"/>
    <lineage>
        <taxon>Bacteria</taxon>
        <taxon>Pseudomonadati</taxon>
        <taxon>Pseudomonadota</taxon>
        <taxon>Betaproteobacteria</taxon>
        <taxon>Burkholderiales</taxon>
        <taxon>Sphaerotilaceae</taxon>
        <taxon>Roseateles</taxon>
    </lineage>
</organism>
<evidence type="ECO:0000256" key="6">
    <source>
        <dbReference type="SAM" id="Phobius"/>
    </source>
</evidence>
<dbReference type="Gene3D" id="6.10.340.10">
    <property type="match status" value="1"/>
</dbReference>
<dbReference type="InterPro" id="IPR052163">
    <property type="entry name" value="DGC-Regulatory_Protein"/>
</dbReference>
<dbReference type="RefSeq" id="WP_285233113.1">
    <property type="nucleotide sequence ID" value="NZ_CP116346.1"/>
</dbReference>
<keyword evidence="3 6" id="KW-0812">Transmembrane</keyword>
<keyword evidence="10" id="KW-1185">Reference proteome</keyword>
<evidence type="ECO:0000256" key="4">
    <source>
        <dbReference type="ARBA" id="ARBA00022989"/>
    </source>
</evidence>
<feature type="transmembrane region" description="Helical" evidence="6">
    <location>
        <begin position="280"/>
        <end position="299"/>
    </location>
</feature>
<dbReference type="PROSITE" id="PS50887">
    <property type="entry name" value="GGDEF"/>
    <property type="match status" value="1"/>
</dbReference>
<dbReference type="PANTHER" id="PTHR46663">
    <property type="entry name" value="DIGUANYLATE CYCLASE DGCT-RELATED"/>
    <property type="match status" value="1"/>
</dbReference>
<evidence type="ECO:0000313" key="10">
    <source>
        <dbReference type="Proteomes" id="UP001177769"/>
    </source>
</evidence>
<feature type="domain" description="GGDEF" evidence="8">
    <location>
        <begin position="402"/>
        <end position="550"/>
    </location>
</feature>
<dbReference type="CDD" id="cd01949">
    <property type="entry name" value="GGDEF"/>
    <property type="match status" value="1"/>
</dbReference>
<dbReference type="CDD" id="cd06225">
    <property type="entry name" value="HAMP"/>
    <property type="match status" value="1"/>
</dbReference>
<dbReference type="GO" id="GO:0007165">
    <property type="term" value="P:signal transduction"/>
    <property type="evidence" value="ECO:0007669"/>
    <property type="project" value="InterPro"/>
</dbReference>
<evidence type="ECO:0000259" key="8">
    <source>
        <dbReference type="PROSITE" id="PS50887"/>
    </source>
</evidence>
<keyword evidence="2" id="KW-1003">Cell membrane</keyword>
<dbReference type="FunFam" id="3.30.70.270:FF:000001">
    <property type="entry name" value="Diguanylate cyclase domain protein"/>
    <property type="match status" value="1"/>
</dbReference>
<comment type="subcellular location">
    <subcellularLocation>
        <location evidence="1">Cell membrane</location>
        <topology evidence="1">Multi-pass membrane protein</topology>
    </subcellularLocation>
</comment>
<dbReference type="Pfam" id="PF02743">
    <property type="entry name" value="dCache_1"/>
    <property type="match status" value="1"/>
</dbReference>
<name>A0AA95NDB7_9BURK</name>
<dbReference type="CDD" id="cd12914">
    <property type="entry name" value="PDC1_DGC_like"/>
    <property type="match status" value="1"/>
</dbReference>
<sequence length="550" mass="59674">MRSTSIRTQLLLLVLAMSVPLCALVAAGIYLDMQATIAHTKSSLRTLAYTMIRNTGATVASAHNSLHRLAARPLVKLVDGEHCDPALQDFLTMNPAYANVAYARLDGEVVCSAAPLPNGRGRNIAATPWFQAFLREPRALVGLPHRGLITGKWVSVIGAPIRNEQQEVVGAIYLPLDLSVLDPHIPDAGLPPDSRYGFFAADGTMIWRNLDPEGVIGSKPNAEAARRIVAVRDGEFESLAIDGVVRYFSVVPMPDTGWIAFVGVPASAVYLAAKQRAMLSMLAALTVMGLLAVLAAWLAHRIIRPITQLEQAARRVHDGDFGARAASAGPGEIARVAQAFNGMADHIQASTRQLEAEVAERREMEEQVRQMTFRDALTQLPNRRLLHDRLSRAMAASKRSACYGALMYLDLDHFKPLNDRYGHAVGDLLLVDAARRLLACVREVDTVARIGGDEFVVMVGELGEEATASAAQAEAIAQKIRHALAEPFRLRDQREEGGAPSMLEHVGSVSIGVVMFRDHETQQDELIKQADAAMYQAKAAGGNRVCFFGA</sequence>
<dbReference type="InterPro" id="IPR033479">
    <property type="entry name" value="dCache_1"/>
</dbReference>
<keyword evidence="4 6" id="KW-1133">Transmembrane helix</keyword>
<protein>
    <submittedName>
        <fullName evidence="9">Diguanylate cyclase</fullName>
        <ecNumber evidence="9">2.7.7.65</ecNumber>
    </submittedName>
</protein>
<accession>A0AA95NDB7</accession>
<keyword evidence="5 6" id="KW-0472">Membrane</keyword>
<dbReference type="SUPFAM" id="SSF103190">
    <property type="entry name" value="Sensory domain-like"/>
    <property type="match status" value="1"/>
</dbReference>
<dbReference type="GO" id="GO:0052621">
    <property type="term" value="F:diguanylate cyclase activity"/>
    <property type="evidence" value="ECO:0007669"/>
    <property type="project" value="UniProtKB-EC"/>
</dbReference>
<evidence type="ECO:0000256" key="1">
    <source>
        <dbReference type="ARBA" id="ARBA00004651"/>
    </source>
</evidence>
<dbReference type="Gene3D" id="3.30.450.20">
    <property type="entry name" value="PAS domain"/>
    <property type="match status" value="1"/>
</dbReference>
<dbReference type="EC" id="2.7.7.65" evidence="9"/>
<evidence type="ECO:0000259" key="7">
    <source>
        <dbReference type="PROSITE" id="PS50885"/>
    </source>
</evidence>
<keyword evidence="9" id="KW-0808">Transferase</keyword>
<dbReference type="InterPro" id="IPR029151">
    <property type="entry name" value="Sensor-like_sf"/>
</dbReference>
<evidence type="ECO:0000256" key="2">
    <source>
        <dbReference type="ARBA" id="ARBA00022475"/>
    </source>
</evidence>
<dbReference type="Proteomes" id="UP001177769">
    <property type="component" value="Chromosome"/>
</dbReference>
<dbReference type="SUPFAM" id="SSF55073">
    <property type="entry name" value="Nucleotide cyclase"/>
    <property type="match status" value="1"/>
</dbReference>
<feature type="domain" description="HAMP" evidence="7">
    <location>
        <begin position="300"/>
        <end position="352"/>
    </location>
</feature>
<keyword evidence="9" id="KW-0548">Nucleotidyltransferase</keyword>
<dbReference type="GO" id="GO:0005886">
    <property type="term" value="C:plasma membrane"/>
    <property type="evidence" value="ECO:0007669"/>
    <property type="project" value="UniProtKB-SubCell"/>
</dbReference>
<gene>
    <name evidence="9" type="ORF">PFX98_00030</name>
</gene>
<evidence type="ECO:0000256" key="5">
    <source>
        <dbReference type="ARBA" id="ARBA00023136"/>
    </source>
</evidence>
<dbReference type="PANTHER" id="PTHR46663:SF3">
    <property type="entry name" value="SLL0267 PROTEIN"/>
    <property type="match status" value="1"/>
</dbReference>
<evidence type="ECO:0000313" key="9">
    <source>
        <dbReference type="EMBL" id="WIT12024.1"/>
    </source>
</evidence>
<dbReference type="KEGG" id="pais:PFX98_00030"/>
<proteinExistence type="predicted"/>
<dbReference type="SMART" id="SM00304">
    <property type="entry name" value="HAMP"/>
    <property type="match status" value="1"/>
</dbReference>
<dbReference type="SMART" id="SM00267">
    <property type="entry name" value="GGDEF"/>
    <property type="match status" value="1"/>
</dbReference>
<dbReference type="InterPro" id="IPR029787">
    <property type="entry name" value="Nucleotide_cyclase"/>
</dbReference>
<dbReference type="Pfam" id="PF00672">
    <property type="entry name" value="HAMP"/>
    <property type="match status" value="1"/>
</dbReference>
<evidence type="ECO:0000256" key="3">
    <source>
        <dbReference type="ARBA" id="ARBA00022692"/>
    </source>
</evidence>
<reference evidence="9" key="1">
    <citation type="submission" date="2023-01" db="EMBL/GenBank/DDBJ databases">
        <title>Whole genome sequence of Paucibacter sp. S2-9 isolated from pond sediment.</title>
        <authorList>
            <person name="Jung J.Y."/>
        </authorList>
    </citation>
    <scope>NUCLEOTIDE SEQUENCE</scope>
    <source>
        <strain evidence="9">S2-9</strain>
    </source>
</reference>